<name>A0A7R9M0Q0_9ACAR</name>
<evidence type="ECO:0000313" key="3">
    <source>
        <dbReference type="Proteomes" id="UP000759131"/>
    </source>
</evidence>
<evidence type="ECO:0000313" key="2">
    <source>
        <dbReference type="EMBL" id="CAD7651422.1"/>
    </source>
</evidence>
<reference evidence="2" key="1">
    <citation type="submission" date="2020-11" db="EMBL/GenBank/DDBJ databases">
        <authorList>
            <person name="Tran Van P."/>
        </authorList>
    </citation>
    <scope>NUCLEOTIDE SEQUENCE</scope>
</reference>
<dbReference type="EMBL" id="CAJPIZ010057633">
    <property type="protein sequence ID" value="CAG2123410.1"/>
    <property type="molecule type" value="Genomic_DNA"/>
</dbReference>
<dbReference type="AlphaFoldDB" id="A0A7R9M0Q0"/>
<accession>A0A7R9M0Q0</accession>
<dbReference type="EMBL" id="OC912208">
    <property type="protein sequence ID" value="CAD7651422.1"/>
    <property type="molecule type" value="Genomic_DNA"/>
</dbReference>
<protein>
    <submittedName>
        <fullName evidence="2">Uncharacterized protein</fullName>
    </submittedName>
</protein>
<feature type="compositionally biased region" description="Polar residues" evidence="1">
    <location>
        <begin position="62"/>
        <end position="77"/>
    </location>
</feature>
<feature type="region of interest" description="Disordered" evidence="1">
    <location>
        <begin position="62"/>
        <end position="101"/>
    </location>
</feature>
<keyword evidence="3" id="KW-1185">Reference proteome</keyword>
<sequence length="131" mass="14222">MLANVDQSQGIIDDKHRIARDGTANDEDMETIVIETMNDVDMSDAIVFGNVGNDVTISSSNQFDRQQMSMSGTSTTAKAIAVPRRTRTAGPAKIRAPHPQTQTIQSISASQPSPQQIRFANQFVTTTTTQP</sequence>
<dbReference type="Proteomes" id="UP000759131">
    <property type="component" value="Unassembled WGS sequence"/>
</dbReference>
<organism evidence="2">
    <name type="scientific">Medioppia subpectinata</name>
    <dbReference type="NCBI Taxonomy" id="1979941"/>
    <lineage>
        <taxon>Eukaryota</taxon>
        <taxon>Metazoa</taxon>
        <taxon>Ecdysozoa</taxon>
        <taxon>Arthropoda</taxon>
        <taxon>Chelicerata</taxon>
        <taxon>Arachnida</taxon>
        <taxon>Acari</taxon>
        <taxon>Acariformes</taxon>
        <taxon>Sarcoptiformes</taxon>
        <taxon>Oribatida</taxon>
        <taxon>Brachypylina</taxon>
        <taxon>Oppioidea</taxon>
        <taxon>Oppiidae</taxon>
        <taxon>Medioppia</taxon>
    </lineage>
</organism>
<proteinExistence type="predicted"/>
<gene>
    <name evidence="2" type="ORF">OSB1V03_LOCUS23355</name>
</gene>
<feature type="non-terminal residue" evidence="2">
    <location>
        <position position="131"/>
    </location>
</feature>
<evidence type="ECO:0000256" key="1">
    <source>
        <dbReference type="SAM" id="MobiDB-lite"/>
    </source>
</evidence>